<feature type="chain" id="PRO_5045857504" evidence="2">
    <location>
        <begin position="20"/>
        <end position="282"/>
    </location>
</feature>
<feature type="domain" description="GH29D-like beta-sandwich" evidence="3">
    <location>
        <begin position="31"/>
        <end position="87"/>
    </location>
</feature>
<dbReference type="InterPro" id="IPR059177">
    <property type="entry name" value="GH29D-like_dom"/>
</dbReference>
<proteinExistence type="predicted"/>
<evidence type="ECO:0000259" key="3">
    <source>
        <dbReference type="Pfam" id="PF13290"/>
    </source>
</evidence>
<evidence type="ECO:0000313" key="5">
    <source>
        <dbReference type="EMBL" id="UOE39720.1"/>
    </source>
</evidence>
<dbReference type="Pfam" id="PF13290">
    <property type="entry name" value="CHB_HEX_C_1"/>
    <property type="match status" value="1"/>
</dbReference>
<sequence>MKKFLLFLMGLFFPMTLFSQGTFFAPYEGWSSGPMTVTISNTPTSVIYYTTDGSEPTLNSPSATNSVEVPISTQTTFKAFAVRNGTPTPVETMTYYIGSYSMPKAFFKPPSSWNLSCGNRAIVEPRTLLDLDMSGGPVMDDACEGWKTVPIPFAVGYISFNNCIPWSQNYQSTPGFLFSENIFYDYSNGMITNPPACLLNSSEIQGKVAAIKVFPNPVQEFLKISSDIKFSGYEILDESGRILSQSQLEGNNINVSKLKSGVYYLRLKSSEKVNHYLRFIKK</sequence>
<dbReference type="Proteomes" id="UP000831460">
    <property type="component" value="Chromosome"/>
</dbReference>
<feature type="domain" description="Secretion system C-terminal sorting" evidence="4">
    <location>
        <begin position="213"/>
        <end position="272"/>
    </location>
</feature>
<organism evidence="5 6">
    <name type="scientific">Chryseobacterium suipulveris</name>
    <dbReference type="NCBI Taxonomy" id="2929800"/>
    <lineage>
        <taxon>Bacteria</taxon>
        <taxon>Pseudomonadati</taxon>
        <taxon>Bacteroidota</taxon>
        <taxon>Flavobacteriia</taxon>
        <taxon>Flavobacteriales</taxon>
        <taxon>Weeksellaceae</taxon>
        <taxon>Chryseobacterium group</taxon>
        <taxon>Chryseobacterium</taxon>
    </lineage>
</organism>
<reference evidence="5 6" key="1">
    <citation type="submission" date="2022-03" db="EMBL/GenBank/DDBJ databases">
        <title>Chryseobacterium sp. isolated from particulate matters in swine house.</title>
        <authorList>
            <person name="Won M."/>
            <person name="Kim S.-J."/>
            <person name="Kwon S.-W."/>
        </authorList>
    </citation>
    <scope>NUCLEOTIDE SEQUENCE [LARGE SCALE GENOMIC DNA]</scope>
    <source>
        <strain evidence="5 6">SC2-2</strain>
    </source>
</reference>
<evidence type="ECO:0000259" key="4">
    <source>
        <dbReference type="Pfam" id="PF18962"/>
    </source>
</evidence>
<evidence type="ECO:0000313" key="6">
    <source>
        <dbReference type="Proteomes" id="UP000831460"/>
    </source>
</evidence>
<protein>
    <submittedName>
        <fullName evidence="5">Chitobiase/beta-hexosaminidase C-terminal domain-containing protein</fullName>
    </submittedName>
</protein>
<dbReference type="NCBIfam" id="TIGR04183">
    <property type="entry name" value="Por_Secre_tail"/>
    <property type="match status" value="1"/>
</dbReference>
<accession>A0ABY4BKV2</accession>
<dbReference type="InterPro" id="IPR026444">
    <property type="entry name" value="Secre_tail"/>
</dbReference>
<keyword evidence="6" id="KW-1185">Reference proteome</keyword>
<dbReference type="Pfam" id="PF18962">
    <property type="entry name" value="Por_Secre_tail"/>
    <property type="match status" value="1"/>
</dbReference>
<evidence type="ECO:0000256" key="2">
    <source>
        <dbReference type="SAM" id="SignalP"/>
    </source>
</evidence>
<feature type="signal peptide" evidence="2">
    <location>
        <begin position="1"/>
        <end position="19"/>
    </location>
</feature>
<gene>
    <name evidence="5" type="ORF">MTP09_07235</name>
</gene>
<dbReference type="EMBL" id="CP094532">
    <property type="protein sequence ID" value="UOE39720.1"/>
    <property type="molecule type" value="Genomic_DNA"/>
</dbReference>
<name>A0ABY4BKV2_9FLAO</name>
<keyword evidence="1 2" id="KW-0732">Signal</keyword>
<evidence type="ECO:0000256" key="1">
    <source>
        <dbReference type="ARBA" id="ARBA00022729"/>
    </source>
</evidence>
<dbReference type="RefSeq" id="WP_243547467.1">
    <property type="nucleotide sequence ID" value="NZ_CP094532.1"/>
</dbReference>